<feature type="region of interest" description="Disordered" evidence="1">
    <location>
        <begin position="51"/>
        <end position="80"/>
    </location>
</feature>
<protein>
    <submittedName>
        <fullName evidence="3">Uncharacterized protein</fullName>
    </submittedName>
</protein>
<keyword evidence="2" id="KW-0732">Signal</keyword>
<dbReference type="Proteomes" id="UP001355207">
    <property type="component" value="Chromosome 4"/>
</dbReference>
<evidence type="ECO:0000313" key="4">
    <source>
        <dbReference type="Proteomes" id="UP001355207"/>
    </source>
</evidence>
<feature type="chain" id="PRO_5043321080" evidence="2">
    <location>
        <begin position="19"/>
        <end position="168"/>
    </location>
</feature>
<keyword evidence="4" id="KW-1185">Reference proteome</keyword>
<feature type="region of interest" description="Disordered" evidence="1">
    <location>
        <begin position="110"/>
        <end position="168"/>
    </location>
</feature>
<feature type="compositionally biased region" description="Basic and acidic residues" evidence="1">
    <location>
        <begin position="62"/>
        <end position="80"/>
    </location>
</feature>
<feature type="signal peptide" evidence="2">
    <location>
        <begin position="1"/>
        <end position="18"/>
    </location>
</feature>
<feature type="compositionally biased region" description="Basic residues" evidence="1">
    <location>
        <begin position="155"/>
        <end position="168"/>
    </location>
</feature>
<dbReference type="EMBL" id="CP144101">
    <property type="protein sequence ID" value="WWC88314.1"/>
    <property type="molecule type" value="Genomic_DNA"/>
</dbReference>
<feature type="compositionally biased region" description="Basic and acidic residues" evidence="1">
    <location>
        <begin position="130"/>
        <end position="148"/>
    </location>
</feature>
<sequence length="168" mass="18515">MRYLKSAMILLLIPTVMGVPTAIDLSSTIPSTTNLTSDSAAIATSISAVPTPSTIISSTPKETNRKSHPHSGDNSHSHHVHTLGERAGLDDYLWMNTVIGGVEHGISTKSATTTKNDHVVAERQSPMEKNGMEVLKDDSKPESREEVAKNTTTQKVRRRRNWRRRIHP</sequence>
<feature type="compositionally biased region" description="Polar residues" evidence="1">
    <location>
        <begin position="51"/>
        <end position="61"/>
    </location>
</feature>
<organism evidence="3 4">
    <name type="scientific">Kwoniella dendrophila CBS 6074</name>
    <dbReference type="NCBI Taxonomy" id="1295534"/>
    <lineage>
        <taxon>Eukaryota</taxon>
        <taxon>Fungi</taxon>
        <taxon>Dikarya</taxon>
        <taxon>Basidiomycota</taxon>
        <taxon>Agaricomycotina</taxon>
        <taxon>Tremellomycetes</taxon>
        <taxon>Tremellales</taxon>
        <taxon>Cryptococcaceae</taxon>
        <taxon>Kwoniella</taxon>
    </lineage>
</organism>
<proteinExistence type="predicted"/>
<dbReference type="AlphaFoldDB" id="A0AAX4JU22"/>
<evidence type="ECO:0000256" key="1">
    <source>
        <dbReference type="SAM" id="MobiDB-lite"/>
    </source>
</evidence>
<dbReference type="RefSeq" id="XP_066075077.1">
    <property type="nucleotide sequence ID" value="XM_066218980.1"/>
</dbReference>
<dbReference type="GeneID" id="91093892"/>
<accession>A0AAX4JU22</accession>
<evidence type="ECO:0000313" key="3">
    <source>
        <dbReference type="EMBL" id="WWC88314.1"/>
    </source>
</evidence>
<gene>
    <name evidence="3" type="ORF">L201_003222</name>
</gene>
<evidence type="ECO:0000256" key="2">
    <source>
        <dbReference type="SAM" id="SignalP"/>
    </source>
</evidence>
<name>A0AAX4JU22_9TREE</name>
<reference evidence="3 4" key="1">
    <citation type="submission" date="2024-01" db="EMBL/GenBank/DDBJ databases">
        <title>Comparative genomics of Cryptococcus and Kwoniella reveals pathogenesis evolution and contrasting modes of karyotype evolution via chromosome fusion or intercentromeric recombination.</title>
        <authorList>
            <person name="Coelho M.A."/>
            <person name="David-Palma M."/>
            <person name="Shea T."/>
            <person name="Bowers K."/>
            <person name="McGinley-Smith S."/>
            <person name="Mohammad A.W."/>
            <person name="Gnirke A."/>
            <person name="Yurkov A.M."/>
            <person name="Nowrousian M."/>
            <person name="Sun S."/>
            <person name="Cuomo C.A."/>
            <person name="Heitman J."/>
        </authorList>
    </citation>
    <scope>NUCLEOTIDE SEQUENCE [LARGE SCALE GENOMIC DNA]</scope>
    <source>
        <strain evidence="3 4">CBS 6074</strain>
    </source>
</reference>